<dbReference type="GO" id="GO:0015833">
    <property type="term" value="P:peptide transport"/>
    <property type="evidence" value="ECO:0007669"/>
    <property type="project" value="UniProtKB-KW"/>
</dbReference>
<dbReference type="SUPFAM" id="SSF161098">
    <property type="entry name" value="MetI-like"/>
    <property type="match status" value="1"/>
</dbReference>
<dbReference type="PANTHER" id="PTHR43386">
    <property type="entry name" value="OLIGOPEPTIDE TRANSPORT SYSTEM PERMEASE PROTEIN APPC"/>
    <property type="match status" value="1"/>
</dbReference>
<feature type="transmembrane region" description="Helical" evidence="9">
    <location>
        <begin position="16"/>
        <end position="38"/>
    </location>
</feature>
<evidence type="ECO:0000256" key="8">
    <source>
        <dbReference type="ARBA" id="ARBA00023136"/>
    </source>
</evidence>
<dbReference type="InterPro" id="IPR050366">
    <property type="entry name" value="BP-dependent_transpt_permease"/>
</dbReference>
<dbReference type="InParanoid" id="A0A1Y5RTV6"/>
<keyword evidence="6" id="KW-0653">Protein transport</keyword>
<dbReference type="Gene3D" id="1.10.3720.10">
    <property type="entry name" value="MetI-like"/>
    <property type="match status" value="1"/>
</dbReference>
<evidence type="ECO:0000313" key="12">
    <source>
        <dbReference type="Proteomes" id="UP000193200"/>
    </source>
</evidence>
<dbReference type="PROSITE" id="PS50928">
    <property type="entry name" value="ABC_TM1"/>
    <property type="match status" value="1"/>
</dbReference>
<dbReference type="InterPro" id="IPR035906">
    <property type="entry name" value="MetI-like_sf"/>
</dbReference>
<evidence type="ECO:0000313" key="11">
    <source>
        <dbReference type="EMBL" id="SLN24171.1"/>
    </source>
</evidence>
<evidence type="ECO:0000256" key="9">
    <source>
        <dbReference type="RuleBase" id="RU363032"/>
    </source>
</evidence>
<dbReference type="Pfam" id="PF00528">
    <property type="entry name" value="BPD_transp_1"/>
    <property type="match status" value="1"/>
</dbReference>
<evidence type="ECO:0000256" key="3">
    <source>
        <dbReference type="ARBA" id="ARBA00022475"/>
    </source>
</evidence>
<dbReference type="RefSeq" id="WP_085881990.1">
    <property type="nucleotide sequence ID" value="NZ_FWFR01000001.1"/>
</dbReference>
<dbReference type="InterPro" id="IPR000515">
    <property type="entry name" value="MetI-like"/>
</dbReference>
<evidence type="ECO:0000256" key="7">
    <source>
        <dbReference type="ARBA" id="ARBA00022989"/>
    </source>
</evidence>
<dbReference type="CDD" id="cd06261">
    <property type="entry name" value="TM_PBP2"/>
    <property type="match status" value="1"/>
</dbReference>
<evidence type="ECO:0000256" key="2">
    <source>
        <dbReference type="ARBA" id="ARBA00022448"/>
    </source>
</evidence>
<keyword evidence="8 9" id="KW-0472">Membrane</keyword>
<feature type="transmembrane region" description="Helical" evidence="9">
    <location>
        <begin position="82"/>
        <end position="106"/>
    </location>
</feature>
<protein>
    <submittedName>
        <fullName evidence="11">Putative D,D-dipeptide transport system permease protein DdpC</fullName>
    </submittedName>
</protein>
<keyword evidence="4 9" id="KW-0812">Transmembrane</keyword>
<accession>A0A1Y5RTV6</accession>
<evidence type="ECO:0000259" key="10">
    <source>
        <dbReference type="PROSITE" id="PS50928"/>
    </source>
</evidence>
<keyword evidence="7 9" id="KW-1133">Transmembrane helix</keyword>
<keyword evidence="5" id="KW-0571">Peptide transport</keyword>
<dbReference type="OrthoDB" id="9766870at2"/>
<keyword evidence="2 9" id="KW-0813">Transport</keyword>
<keyword evidence="3" id="KW-1003">Cell membrane</keyword>
<feature type="transmembrane region" description="Helical" evidence="9">
    <location>
        <begin position="199"/>
        <end position="222"/>
    </location>
</feature>
<dbReference type="GO" id="GO:0005886">
    <property type="term" value="C:plasma membrane"/>
    <property type="evidence" value="ECO:0007669"/>
    <property type="project" value="UniProtKB-SubCell"/>
</dbReference>
<dbReference type="Proteomes" id="UP000193200">
    <property type="component" value="Unassembled WGS sequence"/>
</dbReference>
<dbReference type="GO" id="GO:0055085">
    <property type="term" value="P:transmembrane transport"/>
    <property type="evidence" value="ECO:0007669"/>
    <property type="project" value="InterPro"/>
</dbReference>
<keyword evidence="12" id="KW-1185">Reference proteome</keyword>
<comment type="subcellular location">
    <subcellularLocation>
        <location evidence="1 9">Cell membrane</location>
        <topology evidence="1 9">Multi-pass membrane protein</topology>
    </subcellularLocation>
</comment>
<dbReference type="AlphaFoldDB" id="A0A1Y5RTV6"/>
<proteinExistence type="inferred from homology"/>
<dbReference type="GO" id="GO:0015031">
    <property type="term" value="P:protein transport"/>
    <property type="evidence" value="ECO:0007669"/>
    <property type="project" value="UniProtKB-KW"/>
</dbReference>
<dbReference type="EMBL" id="FWFR01000001">
    <property type="protein sequence ID" value="SLN24171.1"/>
    <property type="molecule type" value="Genomic_DNA"/>
</dbReference>
<reference evidence="11 12" key="1">
    <citation type="submission" date="2017-03" db="EMBL/GenBank/DDBJ databases">
        <authorList>
            <person name="Afonso C.L."/>
            <person name="Miller P.J."/>
            <person name="Scott M.A."/>
            <person name="Spackman E."/>
            <person name="Goraichik I."/>
            <person name="Dimitrov K.M."/>
            <person name="Suarez D.L."/>
            <person name="Swayne D.E."/>
        </authorList>
    </citation>
    <scope>NUCLEOTIDE SEQUENCE [LARGE SCALE GENOMIC DNA]</scope>
    <source>
        <strain evidence="11 12">CECT 7691</strain>
    </source>
</reference>
<feature type="transmembrane region" description="Helical" evidence="9">
    <location>
        <begin position="126"/>
        <end position="151"/>
    </location>
</feature>
<comment type="similarity">
    <text evidence="9">Belongs to the binding-protein-dependent transport system permease family.</text>
</comment>
<evidence type="ECO:0000256" key="1">
    <source>
        <dbReference type="ARBA" id="ARBA00004651"/>
    </source>
</evidence>
<name>A0A1Y5RTV6_9PROT</name>
<dbReference type="Pfam" id="PF12911">
    <property type="entry name" value="OppC_N"/>
    <property type="match status" value="1"/>
</dbReference>
<dbReference type="InterPro" id="IPR025966">
    <property type="entry name" value="OppC_N"/>
</dbReference>
<feature type="domain" description="ABC transmembrane type-1" evidence="10">
    <location>
        <begin position="78"/>
        <end position="266"/>
    </location>
</feature>
<evidence type="ECO:0000256" key="6">
    <source>
        <dbReference type="ARBA" id="ARBA00022927"/>
    </source>
</evidence>
<feature type="transmembrane region" description="Helical" evidence="9">
    <location>
        <begin position="243"/>
        <end position="265"/>
    </location>
</feature>
<sequence length="280" mass="29720">MTQKPSFLSLLLRNKAAAMGLVVLAVVLLTAIIGPFLYQVDPWAITGQTLLWPGVDPAHPLGTDVLGRDVLSGLISGARISLLIGVSATAASVMVGIVIGGLAGYFRGQVDNVLMRLTEIFQTIPSFIFVIMLVAVFHPSITVVVLSIATVSWPPVARLVRGEFLSLRQRPYVQSCIVVGMGELRIIFTQILPNAMAPIVVTASIMVASAILIEAGLAFLGLQDPNVMSWGAMIGFGRTVLRTAWYLSAIPGIVIFFTVLAISLVGEGLNDALNPRGTGQ</sequence>
<dbReference type="PANTHER" id="PTHR43386:SF1">
    <property type="entry name" value="D,D-DIPEPTIDE TRANSPORT SYSTEM PERMEASE PROTEIN DDPC-RELATED"/>
    <property type="match status" value="1"/>
</dbReference>
<evidence type="ECO:0000256" key="5">
    <source>
        <dbReference type="ARBA" id="ARBA00022856"/>
    </source>
</evidence>
<organism evidence="11 12">
    <name type="scientific">Oceanibacterium hippocampi</name>
    <dbReference type="NCBI Taxonomy" id="745714"/>
    <lineage>
        <taxon>Bacteria</taxon>
        <taxon>Pseudomonadati</taxon>
        <taxon>Pseudomonadota</taxon>
        <taxon>Alphaproteobacteria</taxon>
        <taxon>Sneathiellales</taxon>
        <taxon>Sneathiellaceae</taxon>
        <taxon>Oceanibacterium</taxon>
    </lineage>
</organism>
<gene>
    <name evidence="11" type="primary">ddpC_1</name>
    <name evidence="11" type="ORF">OCH7691_00673</name>
</gene>
<evidence type="ECO:0000256" key="4">
    <source>
        <dbReference type="ARBA" id="ARBA00022692"/>
    </source>
</evidence>